<proteinExistence type="predicted"/>
<accession>A0A9Y2NCA3</accession>
<evidence type="ECO:0000313" key="1">
    <source>
        <dbReference type="EMBL" id="WIY00481.1"/>
    </source>
</evidence>
<name>A0A9Y2NCA3_9PSEU</name>
<organism evidence="1 2">
    <name type="scientific">Amycolatopsis mongoliensis</name>
    <dbReference type="NCBI Taxonomy" id="715475"/>
    <lineage>
        <taxon>Bacteria</taxon>
        <taxon>Bacillati</taxon>
        <taxon>Actinomycetota</taxon>
        <taxon>Actinomycetes</taxon>
        <taxon>Pseudonocardiales</taxon>
        <taxon>Pseudonocardiaceae</taxon>
        <taxon>Amycolatopsis</taxon>
    </lineage>
</organism>
<keyword evidence="2" id="KW-1185">Reference proteome</keyword>
<dbReference type="AlphaFoldDB" id="A0A9Y2NCA3"/>
<dbReference type="EMBL" id="CP127295">
    <property type="protein sequence ID" value="WIY00481.1"/>
    <property type="molecule type" value="Genomic_DNA"/>
</dbReference>
<sequence length="128" mass="13976">MSSRAHDDGSWRRSTLITHHLDHPPQVKALVDELYATLSENGSQDYETLIEAEYAGPGEQVEHYSFGDGVLSLVALPTRDAGTLRLTRLVYGGCTTHQIRQDLVARGLGSLAITWVYPPDAALAGDDE</sequence>
<gene>
    <name evidence="1" type="ORF">QRX60_41555</name>
</gene>
<dbReference type="RefSeq" id="WP_285996947.1">
    <property type="nucleotide sequence ID" value="NZ_CP127295.1"/>
</dbReference>
<evidence type="ECO:0000313" key="2">
    <source>
        <dbReference type="Proteomes" id="UP001239397"/>
    </source>
</evidence>
<dbReference type="KEGG" id="amog:QRX60_41555"/>
<reference evidence="1 2" key="1">
    <citation type="submission" date="2023-06" db="EMBL/GenBank/DDBJ databases">
        <authorList>
            <person name="Oyuntsetseg B."/>
            <person name="Kim S.B."/>
        </authorList>
    </citation>
    <scope>NUCLEOTIDE SEQUENCE [LARGE SCALE GENOMIC DNA]</scope>
    <source>
        <strain evidence="1 2">4-36</strain>
    </source>
</reference>
<dbReference type="Proteomes" id="UP001239397">
    <property type="component" value="Chromosome"/>
</dbReference>
<protein>
    <submittedName>
        <fullName evidence="1">Uncharacterized protein</fullName>
    </submittedName>
</protein>